<sequence length="110" mass="12882">MNASVSLASRAVRVLLKWMEGSRLMVHRDSDVNKIKTKLEFNDENRRRMNVIITNYTEGQKAEALIPALDLAQRQHGWLLKFVMHEVARILEAPQMRAYKTATFYTMFNR</sequence>
<comment type="cofactor">
    <cofactor evidence="6">
        <name>[2Fe-2S] cluster</name>
        <dbReference type="ChEBI" id="CHEBI:190135"/>
    </cofactor>
</comment>
<dbReference type="AlphaFoldDB" id="A0A0K0CW40"/>
<reference evidence="7" key="1">
    <citation type="submission" date="2012-09" db="EMBL/GenBank/DDBJ databases">
        <authorList>
            <person name="Martin A.A."/>
        </authorList>
    </citation>
    <scope>NUCLEOTIDE SEQUENCE</scope>
</reference>
<evidence type="ECO:0000313" key="7">
    <source>
        <dbReference type="Proteomes" id="UP000035642"/>
    </source>
</evidence>
<proteinExistence type="inferred from homology"/>
<dbReference type="GO" id="GO:0046872">
    <property type="term" value="F:metal ion binding"/>
    <property type="evidence" value="ECO:0007669"/>
    <property type="project" value="UniProtKB-KW"/>
</dbReference>
<organism evidence="7 8">
    <name type="scientific">Angiostrongylus cantonensis</name>
    <name type="common">Rat lungworm</name>
    <dbReference type="NCBI Taxonomy" id="6313"/>
    <lineage>
        <taxon>Eukaryota</taxon>
        <taxon>Metazoa</taxon>
        <taxon>Ecdysozoa</taxon>
        <taxon>Nematoda</taxon>
        <taxon>Chromadorea</taxon>
        <taxon>Rhabditida</taxon>
        <taxon>Rhabditina</taxon>
        <taxon>Rhabditomorpha</taxon>
        <taxon>Strongyloidea</taxon>
        <taxon>Metastrongylidae</taxon>
        <taxon>Angiostrongylus</taxon>
    </lineage>
</organism>
<dbReference type="FunFam" id="1.10.10.1590:FF:000001">
    <property type="entry name" value="NADH-quinone oxidoreductase subunit E"/>
    <property type="match status" value="1"/>
</dbReference>
<evidence type="ECO:0000256" key="3">
    <source>
        <dbReference type="ARBA" id="ARBA00022723"/>
    </source>
</evidence>
<dbReference type="SUPFAM" id="SSF52833">
    <property type="entry name" value="Thioredoxin-like"/>
    <property type="match status" value="1"/>
</dbReference>
<dbReference type="GO" id="GO:0005739">
    <property type="term" value="C:mitochondrion"/>
    <property type="evidence" value="ECO:0007669"/>
    <property type="project" value="GOC"/>
</dbReference>
<evidence type="ECO:0000256" key="5">
    <source>
        <dbReference type="ARBA" id="ARBA00023014"/>
    </source>
</evidence>
<evidence type="ECO:0000256" key="4">
    <source>
        <dbReference type="ARBA" id="ARBA00023004"/>
    </source>
</evidence>
<dbReference type="GO" id="GO:0006120">
    <property type="term" value="P:mitochondrial electron transport, NADH to ubiquinone"/>
    <property type="evidence" value="ECO:0007669"/>
    <property type="project" value="TreeGrafter"/>
</dbReference>
<dbReference type="GO" id="GO:0003954">
    <property type="term" value="F:NADH dehydrogenase activity"/>
    <property type="evidence" value="ECO:0007669"/>
    <property type="project" value="TreeGrafter"/>
</dbReference>
<keyword evidence="2" id="KW-0001">2Fe-2S</keyword>
<dbReference type="Gene3D" id="1.10.10.1590">
    <property type="entry name" value="NADH-quinone oxidoreductase subunit E"/>
    <property type="match status" value="1"/>
</dbReference>
<dbReference type="STRING" id="6313.A0A0K0CW40"/>
<keyword evidence="4" id="KW-0408">Iron</keyword>
<keyword evidence="7" id="KW-1185">Reference proteome</keyword>
<dbReference type="InterPro" id="IPR041921">
    <property type="entry name" value="NuoE_N"/>
</dbReference>
<protein>
    <submittedName>
        <fullName evidence="8">ENTH domain-containing protein</fullName>
    </submittedName>
</protein>
<dbReference type="WBParaSite" id="ACAC_0000161401-mRNA-1">
    <property type="protein sequence ID" value="ACAC_0000161401-mRNA-1"/>
    <property type="gene ID" value="ACAC_0000161401"/>
</dbReference>
<keyword evidence="3" id="KW-0479">Metal-binding</keyword>
<dbReference type="InterPro" id="IPR036249">
    <property type="entry name" value="Thioredoxin-like_sf"/>
</dbReference>
<dbReference type="Pfam" id="PF01257">
    <property type="entry name" value="2Fe-2S_thioredx"/>
    <property type="match status" value="1"/>
</dbReference>
<reference evidence="8" key="2">
    <citation type="submission" date="2017-02" db="UniProtKB">
        <authorList>
            <consortium name="WormBaseParasite"/>
        </authorList>
    </citation>
    <scope>IDENTIFICATION</scope>
</reference>
<evidence type="ECO:0000256" key="2">
    <source>
        <dbReference type="ARBA" id="ARBA00022714"/>
    </source>
</evidence>
<evidence type="ECO:0000256" key="1">
    <source>
        <dbReference type="ARBA" id="ARBA00010643"/>
    </source>
</evidence>
<dbReference type="Proteomes" id="UP000035642">
    <property type="component" value="Unassembled WGS sequence"/>
</dbReference>
<evidence type="ECO:0000313" key="8">
    <source>
        <dbReference type="WBParaSite" id="ACAC_0000161401-mRNA-1"/>
    </source>
</evidence>
<name>A0A0K0CW40_ANGCA</name>
<keyword evidence="5" id="KW-0411">Iron-sulfur</keyword>
<evidence type="ECO:0000256" key="6">
    <source>
        <dbReference type="ARBA" id="ARBA00034078"/>
    </source>
</evidence>
<dbReference type="PANTHER" id="PTHR10371:SF3">
    <property type="entry name" value="NADH DEHYDROGENASE [UBIQUINONE] FLAVOPROTEIN 2, MITOCHONDRIAL"/>
    <property type="match status" value="1"/>
</dbReference>
<dbReference type="PANTHER" id="PTHR10371">
    <property type="entry name" value="NADH DEHYDROGENASE UBIQUINONE FLAVOPROTEIN 2, MITOCHONDRIAL"/>
    <property type="match status" value="1"/>
</dbReference>
<dbReference type="GO" id="GO:0051537">
    <property type="term" value="F:2 iron, 2 sulfur cluster binding"/>
    <property type="evidence" value="ECO:0007669"/>
    <property type="project" value="UniProtKB-KW"/>
</dbReference>
<comment type="similarity">
    <text evidence="1">Belongs to the complex I 24 kDa subunit family.</text>
</comment>
<accession>A0A0K0CW40</accession>